<name>A0ABT1SY57_9SPHI</name>
<evidence type="ECO:0000313" key="5">
    <source>
        <dbReference type="Proteomes" id="UP001204376"/>
    </source>
</evidence>
<comment type="caution">
    <text evidence="4">The sequence shown here is derived from an EMBL/GenBank/DDBJ whole genome shotgun (WGS) entry which is preliminary data.</text>
</comment>
<evidence type="ECO:0000256" key="1">
    <source>
        <dbReference type="ARBA" id="ARBA00022898"/>
    </source>
</evidence>
<gene>
    <name evidence="4" type="ORF">NPE20_04875</name>
</gene>
<dbReference type="InterPro" id="IPR015424">
    <property type="entry name" value="PyrdxlP-dep_Trfase"/>
</dbReference>
<dbReference type="CDD" id="cd00616">
    <property type="entry name" value="AHBA_syn"/>
    <property type="match status" value="1"/>
</dbReference>
<protein>
    <submittedName>
        <fullName evidence="4">DegT/DnrJ/EryC1/StrS family aminotransferase</fullName>
    </submittedName>
</protein>
<organism evidence="4 5">
    <name type="scientific">Mucilaginibacter aquariorum</name>
    <dbReference type="NCBI Taxonomy" id="2967225"/>
    <lineage>
        <taxon>Bacteria</taxon>
        <taxon>Pseudomonadati</taxon>
        <taxon>Bacteroidota</taxon>
        <taxon>Sphingobacteriia</taxon>
        <taxon>Sphingobacteriales</taxon>
        <taxon>Sphingobacteriaceae</taxon>
        <taxon>Mucilaginibacter</taxon>
    </lineage>
</organism>
<dbReference type="EMBL" id="JANHOH010000001">
    <property type="protein sequence ID" value="MCQ6957274.1"/>
    <property type="molecule type" value="Genomic_DNA"/>
</dbReference>
<reference evidence="4 5" key="1">
    <citation type="submission" date="2022-07" db="EMBL/GenBank/DDBJ databases">
        <title>Mucilaginibacter sp. JC4.</title>
        <authorList>
            <person name="Le V."/>
            <person name="Ko S.-R."/>
            <person name="Ahn C.-Y."/>
            <person name="Oh H.-M."/>
        </authorList>
    </citation>
    <scope>NUCLEOTIDE SEQUENCE [LARGE SCALE GENOMIC DNA]</scope>
    <source>
        <strain evidence="4 5">JC4</strain>
    </source>
</reference>
<dbReference type="Proteomes" id="UP001204376">
    <property type="component" value="Unassembled WGS sequence"/>
</dbReference>
<dbReference type="PANTHER" id="PTHR30244">
    <property type="entry name" value="TRANSAMINASE"/>
    <property type="match status" value="1"/>
</dbReference>
<dbReference type="Gene3D" id="3.90.1150.10">
    <property type="entry name" value="Aspartate Aminotransferase, domain 1"/>
    <property type="match status" value="1"/>
</dbReference>
<dbReference type="InterPro" id="IPR000653">
    <property type="entry name" value="DegT/StrS_aminotransferase"/>
</dbReference>
<evidence type="ECO:0000256" key="3">
    <source>
        <dbReference type="RuleBase" id="RU004508"/>
    </source>
</evidence>
<accession>A0ABT1SY57</accession>
<keyword evidence="1 3" id="KW-0663">Pyridoxal phosphate</keyword>
<sequence>MNVPFLSFAGQNILIEKEIRAAFERVFQNKWYILGNELLAFEKQYSAYNQVEHCIGVANGLDALHIALKALNIGCGDEVIVPANTFIASWLAVSGAGATIVPVEPDIKTYNLDPDKIEAAITSKTRAIMPVHLYGQACRMDAIMRIAQKYHLSIIEDNAQAHGTLYKGKLTGSFGDINATSFYPTKNLGAFGDAGALTTGDASLARKAMLLRNYGSETKYHNEIIGVNSRLDELQAAFLSVKLKYLNSWTSERKSIAAIYDKQLAGIAGLTLPYLAPGAGHVYHLYVIRTERRNELQQHLTGMGIGTAIHYPIPCHLQKAYQHLGYKKGDFPITEHLAETSLSIPVNPGMSDEEITCVFKKIQEFHG</sequence>
<dbReference type="SUPFAM" id="SSF53383">
    <property type="entry name" value="PLP-dependent transferases"/>
    <property type="match status" value="1"/>
</dbReference>
<proteinExistence type="inferred from homology"/>
<keyword evidence="4" id="KW-0032">Aminotransferase</keyword>
<dbReference type="Gene3D" id="3.40.640.10">
    <property type="entry name" value="Type I PLP-dependent aspartate aminotransferase-like (Major domain)"/>
    <property type="match status" value="1"/>
</dbReference>
<dbReference type="InterPro" id="IPR015422">
    <property type="entry name" value="PyrdxlP-dep_Trfase_small"/>
</dbReference>
<dbReference type="RefSeq" id="WP_256537481.1">
    <property type="nucleotide sequence ID" value="NZ_JANHOH010000001.1"/>
</dbReference>
<dbReference type="PIRSF" id="PIRSF000390">
    <property type="entry name" value="PLP_StrS"/>
    <property type="match status" value="1"/>
</dbReference>
<keyword evidence="5" id="KW-1185">Reference proteome</keyword>
<evidence type="ECO:0000256" key="2">
    <source>
        <dbReference type="ARBA" id="ARBA00037999"/>
    </source>
</evidence>
<dbReference type="Pfam" id="PF01041">
    <property type="entry name" value="DegT_DnrJ_EryC1"/>
    <property type="match status" value="1"/>
</dbReference>
<dbReference type="InterPro" id="IPR015421">
    <property type="entry name" value="PyrdxlP-dep_Trfase_major"/>
</dbReference>
<comment type="similarity">
    <text evidence="2 3">Belongs to the DegT/DnrJ/EryC1 family.</text>
</comment>
<dbReference type="PANTHER" id="PTHR30244:SF36">
    <property type="entry name" value="3-OXO-GLUCOSE-6-PHOSPHATE:GLUTAMATE AMINOTRANSFERASE"/>
    <property type="match status" value="1"/>
</dbReference>
<evidence type="ECO:0000313" key="4">
    <source>
        <dbReference type="EMBL" id="MCQ6957274.1"/>
    </source>
</evidence>
<dbReference type="GO" id="GO:0008483">
    <property type="term" value="F:transaminase activity"/>
    <property type="evidence" value="ECO:0007669"/>
    <property type="project" value="UniProtKB-KW"/>
</dbReference>
<keyword evidence="4" id="KW-0808">Transferase</keyword>